<reference evidence="1 2" key="1">
    <citation type="journal article" date="2017" name="Antonie Van Leeuwenhoek">
        <title>Phylogenomic resolution of the bacterial genus Pantoea and its relationship with Erwinia and Tatumella.</title>
        <authorList>
            <person name="Palmer M."/>
            <person name="Steenkamp E.T."/>
            <person name="Coetzee M.P."/>
            <person name="Chan W.Y."/>
            <person name="van Zyl E."/>
            <person name="De Maayer P."/>
            <person name="Coutinho T.A."/>
            <person name="Blom J."/>
            <person name="Smits T.H."/>
            <person name="Duffy B."/>
            <person name="Venter S.N."/>
        </authorList>
    </citation>
    <scope>NUCLEOTIDE SEQUENCE [LARGE SCALE GENOMIC DNA]</scope>
    <source>
        <strain evidence="1 2">LMG 26275</strain>
    </source>
</reference>
<proteinExistence type="predicted"/>
<dbReference type="EMBL" id="MLFR01000031">
    <property type="protein sequence ID" value="ORM66928.1"/>
    <property type="molecule type" value="Genomic_DNA"/>
</dbReference>
<gene>
    <name evidence="1" type="ORF">HA51_22085</name>
</gene>
<dbReference type="Proteomes" id="UP000193558">
    <property type="component" value="Unassembled WGS sequence"/>
</dbReference>
<name>A0A1X1CR90_9GAMM</name>
<dbReference type="AlphaFoldDB" id="A0A1X1CR90"/>
<protein>
    <submittedName>
        <fullName evidence="1">Uncharacterized protein</fullName>
    </submittedName>
</protein>
<evidence type="ECO:0000313" key="2">
    <source>
        <dbReference type="Proteomes" id="UP000193558"/>
    </source>
</evidence>
<dbReference type="RefSeq" id="WP_139810721.1">
    <property type="nucleotide sequence ID" value="NZ_MLFR01000031.1"/>
</dbReference>
<organism evidence="1 2">
    <name type="scientific">Pantoea rwandensis</name>
    <dbReference type="NCBI Taxonomy" id="1076550"/>
    <lineage>
        <taxon>Bacteria</taxon>
        <taxon>Pseudomonadati</taxon>
        <taxon>Pseudomonadota</taxon>
        <taxon>Gammaproteobacteria</taxon>
        <taxon>Enterobacterales</taxon>
        <taxon>Erwiniaceae</taxon>
        <taxon>Pantoea</taxon>
    </lineage>
</organism>
<sequence>MSLWRWGGGHGGSAEAEASVYPLMALVINSPGDNRGQVKAEENEIRRELTTLQSAYPPHPKVH</sequence>
<comment type="caution">
    <text evidence="1">The sequence shown here is derived from an EMBL/GenBank/DDBJ whole genome shotgun (WGS) entry which is preliminary data.</text>
</comment>
<evidence type="ECO:0000313" key="1">
    <source>
        <dbReference type="EMBL" id="ORM66928.1"/>
    </source>
</evidence>
<accession>A0A1X1CR90</accession>